<dbReference type="PANTHER" id="PTHR12532">
    <property type="entry name" value="TRANSLATIONAL ACTIVATOR OF CYTOCHROME C OXIDASE 1"/>
    <property type="match status" value="1"/>
</dbReference>
<dbReference type="InterPro" id="IPR029072">
    <property type="entry name" value="YebC-like"/>
</dbReference>
<keyword evidence="3 6" id="KW-0805">Transcription regulation</keyword>
<dbReference type="AlphaFoldDB" id="A0A939IRU6"/>
<keyword evidence="5 6" id="KW-0804">Transcription</keyword>
<sequence length="241" mass="26671">MGRAFEVRKVAMAKTQAAKSKVFSKYGKEIYVTAKNGGPDPDTNVALKRLMEKAKKDQVPAHVVEKAIEKAKGAGGEDYTPARYEGYGPGGCMVIVDCLTDNNNRTITDVRNCFTKTNAKIGAPGAVMHMFDHQAIFSFKGDDDEPVLEALMMADADVTDVEVEDGMVTVFAPHTEFYKVKTALTEAFDGIEFETEEITFVPQTTTKVTGEDVPMFHKFMDMLNDCDDVQDIYHNAEVEEQ</sequence>
<dbReference type="GO" id="GO:0003677">
    <property type="term" value="F:DNA binding"/>
    <property type="evidence" value="ECO:0007669"/>
    <property type="project" value="UniProtKB-UniRule"/>
</dbReference>
<dbReference type="InterPro" id="IPR017856">
    <property type="entry name" value="Integrase-like_N"/>
</dbReference>
<dbReference type="HAMAP" id="MF_00693">
    <property type="entry name" value="Transcrip_reg_TACO1"/>
    <property type="match status" value="1"/>
</dbReference>
<dbReference type="Proteomes" id="UP000664654">
    <property type="component" value="Unassembled WGS sequence"/>
</dbReference>
<comment type="subcellular location">
    <subcellularLocation>
        <location evidence="6">Cytoplasm</location>
    </subcellularLocation>
</comment>
<evidence type="ECO:0000256" key="2">
    <source>
        <dbReference type="ARBA" id="ARBA00022490"/>
    </source>
</evidence>
<evidence type="ECO:0000313" key="9">
    <source>
        <dbReference type="EMBL" id="MBN7826454.1"/>
    </source>
</evidence>
<dbReference type="NCBIfam" id="NF009044">
    <property type="entry name" value="PRK12378.1"/>
    <property type="match status" value="1"/>
</dbReference>
<dbReference type="Pfam" id="PF01709">
    <property type="entry name" value="Transcrip_reg"/>
    <property type="match status" value="1"/>
</dbReference>
<keyword evidence="4 6" id="KW-0238">DNA-binding</keyword>
<evidence type="ECO:0000313" key="10">
    <source>
        <dbReference type="Proteomes" id="UP000664654"/>
    </source>
</evidence>
<evidence type="ECO:0000256" key="4">
    <source>
        <dbReference type="ARBA" id="ARBA00023125"/>
    </source>
</evidence>
<name>A0A939IRU6_9ALTE</name>
<organism evidence="9 10">
    <name type="scientific">Bowmanella dokdonensis</name>
    <dbReference type="NCBI Taxonomy" id="751969"/>
    <lineage>
        <taxon>Bacteria</taxon>
        <taxon>Pseudomonadati</taxon>
        <taxon>Pseudomonadota</taxon>
        <taxon>Gammaproteobacteria</taxon>
        <taxon>Alteromonadales</taxon>
        <taxon>Alteromonadaceae</taxon>
        <taxon>Bowmanella</taxon>
    </lineage>
</organism>
<dbReference type="SUPFAM" id="SSF75625">
    <property type="entry name" value="YebC-like"/>
    <property type="match status" value="1"/>
</dbReference>
<feature type="domain" description="TACO1/YebC-like N-terminal" evidence="8">
    <location>
        <begin position="4"/>
        <end position="73"/>
    </location>
</feature>
<dbReference type="NCBIfam" id="TIGR01033">
    <property type="entry name" value="YebC/PmpR family DNA-binding transcriptional regulator"/>
    <property type="match status" value="1"/>
</dbReference>
<proteinExistence type="inferred from homology"/>
<evidence type="ECO:0000256" key="3">
    <source>
        <dbReference type="ARBA" id="ARBA00023015"/>
    </source>
</evidence>
<keyword evidence="2 6" id="KW-0963">Cytoplasm</keyword>
<dbReference type="EMBL" id="JAFKCV010000008">
    <property type="protein sequence ID" value="MBN7826454.1"/>
    <property type="molecule type" value="Genomic_DNA"/>
</dbReference>
<dbReference type="InterPro" id="IPR002876">
    <property type="entry name" value="Transcrip_reg_TACO1-like"/>
</dbReference>
<dbReference type="InterPro" id="IPR049083">
    <property type="entry name" value="TACO1_YebC_N"/>
</dbReference>
<feature type="domain" description="TACO1/YebC-like second and third" evidence="7">
    <location>
        <begin position="79"/>
        <end position="236"/>
    </location>
</feature>
<protein>
    <recommendedName>
        <fullName evidence="6">Probable transcriptional regulatory protein J0A66_14560</fullName>
    </recommendedName>
</protein>
<comment type="similarity">
    <text evidence="1 6">Belongs to the TACO1 family.</text>
</comment>
<dbReference type="InterPro" id="IPR048300">
    <property type="entry name" value="TACO1_YebC-like_2nd/3rd_dom"/>
</dbReference>
<accession>A0A939IRU6</accession>
<dbReference type="Gene3D" id="1.10.10.200">
    <property type="match status" value="1"/>
</dbReference>
<reference evidence="9" key="1">
    <citation type="submission" date="2021-03" db="EMBL/GenBank/DDBJ databases">
        <title>novel species isolated from a fishpond in China.</title>
        <authorList>
            <person name="Lu H."/>
            <person name="Cai Z."/>
        </authorList>
    </citation>
    <scope>NUCLEOTIDE SEQUENCE</scope>
    <source>
        <strain evidence="9">JCM 30855</strain>
    </source>
</reference>
<dbReference type="GO" id="GO:0006355">
    <property type="term" value="P:regulation of DNA-templated transcription"/>
    <property type="evidence" value="ECO:0007669"/>
    <property type="project" value="UniProtKB-UniRule"/>
</dbReference>
<dbReference type="RefSeq" id="WP_206574564.1">
    <property type="nucleotide sequence ID" value="NZ_JAFKCV010000008.1"/>
</dbReference>
<evidence type="ECO:0000256" key="5">
    <source>
        <dbReference type="ARBA" id="ARBA00023163"/>
    </source>
</evidence>
<dbReference type="FunFam" id="1.10.10.200:FF:000003">
    <property type="entry name" value="Probable transcriptional regulatory protein YeeN"/>
    <property type="match status" value="1"/>
</dbReference>
<evidence type="ECO:0000259" key="8">
    <source>
        <dbReference type="Pfam" id="PF20772"/>
    </source>
</evidence>
<dbReference type="Gene3D" id="3.30.70.980">
    <property type="match status" value="2"/>
</dbReference>
<keyword evidence="10" id="KW-1185">Reference proteome</keyword>
<gene>
    <name evidence="9" type="ORF">J0A66_14560</name>
</gene>
<dbReference type="InterPro" id="IPR026564">
    <property type="entry name" value="Transcrip_reg_TACO1-like_dom3"/>
</dbReference>
<dbReference type="PANTHER" id="PTHR12532:SF0">
    <property type="entry name" value="TRANSLATIONAL ACTIVATOR OF CYTOCHROME C OXIDASE 1"/>
    <property type="match status" value="1"/>
</dbReference>
<comment type="caution">
    <text evidence="9">The sequence shown here is derived from an EMBL/GenBank/DDBJ whole genome shotgun (WGS) entry which is preliminary data.</text>
</comment>
<evidence type="ECO:0000259" key="7">
    <source>
        <dbReference type="Pfam" id="PF01709"/>
    </source>
</evidence>
<evidence type="ECO:0000256" key="1">
    <source>
        <dbReference type="ARBA" id="ARBA00008724"/>
    </source>
</evidence>
<dbReference type="GO" id="GO:0005829">
    <property type="term" value="C:cytosol"/>
    <property type="evidence" value="ECO:0007669"/>
    <property type="project" value="TreeGrafter"/>
</dbReference>
<dbReference type="Pfam" id="PF20772">
    <property type="entry name" value="TACO1_YebC_N"/>
    <property type="match status" value="1"/>
</dbReference>
<evidence type="ECO:0000256" key="6">
    <source>
        <dbReference type="HAMAP-Rule" id="MF_00693"/>
    </source>
</evidence>